<dbReference type="GO" id="GO:0031146">
    <property type="term" value="P:SCF-dependent proteasomal ubiquitin-dependent protein catabolic process"/>
    <property type="evidence" value="ECO:0007669"/>
    <property type="project" value="TreeGrafter"/>
</dbReference>
<name>A0AAD7PNY5_QUISA</name>
<dbReference type="KEGG" id="qsa:O6P43_017048"/>
<dbReference type="AlphaFoldDB" id="A0AAD7PNY5"/>
<dbReference type="InterPro" id="IPR001611">
    <property type="entry name" value="Leu-rich_rpt"/>
</dbReference>
<protein>
    <submittedName>
        <fullName evidence="2">F-box/LRR-repeat protein</fullName>
    </submittedName>
</protein>
<dbReference type="InterPro" id="IPR057207">
    <property type="entry name" value="FBXL15_LRR"/>
</dbReference>
<proteinExistence type="predicted"/>
<dbReference type="InterPro" id="IPR032675">
    <property type="entry name" value="LRR_dom_sf"/>
</dbReference>
<dbReference type="PANTHER" id="PTHR13318">
    <property type="entry name" value="PARTNER OF PAIRED, ISOFORM B-RELATED"/>
    <property type="match status" value="1"/>
</dbReference>
<dbReference type="InterPro" id="IPR045282">
    <property type="entry name" value="At4g08330-like"/>
</dbReference>
<reference evidence="2" key="1">
    <citation type="journal article" date="2023" name="Science">
        <title>Elucidation of the pathway for biosynthesis of saponin adjuvants from the soapbark tree.</title>
        <authorList>
            <person name="Reed J."/>
            <person name="Orme A."/>
            <person name="El-Demerdash A."/>
            <person name="Owen C."/>
            <person name="Martin L.B.B."/>
            <person name="Misra R.C."/>
            <person name="Kikuchi S."/>
            <person name="Rejzek M."/>
            <person name="Martin A.C."/>
            <person name="Harkess A."/>
            <person name="Leebens-Mack J."/>
            <person name="Louveau T."/>
            <person name="Stephenson M.J."/>
            <person name="Osbourn A."/>
        </authorList>
    </citation>
    <scope>NUCLEOTIDE SEQUENCE</scope>
    <source>
        <strain evidence="2">S10</strain>
    </source>
</reference>
<dbReference type="PANTHER" id="PTHR13318:SF26">
    <property type="entry name" value="F-BOX_LRR-REPEAT PROTEIN 12"/>
    <property type="match status" value="1"/>
</dbReference>
<sequence length="350" mass="38378">MSQADVSYSCGSCGYPLNLTSSNRITSDIGSGYRKSIKKGSISFNSIDLSRFTQAMVMETHPHMLFVDVMLPVHPVLHIKSLLLLVRFQNLESLSLSGCTNLTDAGLTHLQSYGSNLQFLHLDCCFGITDSGLSLVATGCPSLTVISLYRCFGITDLGLEILASACSSLKDWCSQTLCYVEAESCKFKPEGINGIVSGGGIEYLDVSRLSWSASEDSFAAIGIGSASSLKILNLRMCRFVGDNSIIAIAKGCPLLEEWNLALCHGVRISGWEAIALNCHNLKILHVNRCRNLCDRGLHALRDGCKRLSILYMNGCSRLTSTAIELFKCYRYNVHIKEDEIMCVGPNWAFR</sequence>
<accession>A0AAD7PNY5</accession>
<dbReference type="GO" id="GO:0019005">
    <property type="term" value="C:SCF ubiquitin ligase complex"/>
    <property type="evidence" value="ECO:0007669"/>
    <property type="project" value="TreeGrafter"/>
</dbReference>
<evidence type="ECO:0000313" key="3">
    <source>
        <dbReference type="Proteomes" id="UP001163823"/>
    </source>
</evidence>
<dbReference type="InterPro" id="IPR006553">
    <property type="entry name" value="Leu-rich_rpt_Cys-con_subtyp"/>
</dbReference>
<feature type="domain" description="F-box/LRR-repeat protein 15-like leucin rich repeat" evidence="1">
    <location>
        <begin position="67"/>
        <end position="163"/>
    </location>
</feature>
<comment type="caution">
    <text evidence="2">The sequence shown here is derived from an EMBL/GenBank/DDBJ whole genome shotgun (WGS) entry which is preliminary data.</text>
</comment>
<evidence type="ECO:0000259" key="1">
    <source>
        <dbReference type="Pfam" id="PF25372"/>
    </source>
</evidence>
<dbReference type="Pfam" id="PF24046">
    <property type="entry name" value="At4g08330"/>
    <property type="match status" value="1"/>
</dbReference>
<dbReference type="Gene3D" id="3.80.10.10">
    <property type="entry name" value="Ribonuclease Inhibitor"/>
    <property type="match status" value="2"/>
</dbReference>
<dbReference type="Pfam" id="PF25372">
    <property type="entry name" value="DUF7885"/>
    <property type="match status" value="1"/>
</dbReference>
<gene>
    <name evidence="2" type="ORF">O6P43_017048</name>
</gene>
<keyword evidence="3" id="KW-1185">Reference proteome</keyword>
<organism evidence="2 3">
    <name type="scientific">Quillaja saponaria</name>
    <name type="common">Soap bark tree</name>
    <dbReference type="NCBI Taxonomy" id="32244"/>
    <lineage>
        <taxon>Eukaryota</taxon>
        <taxon>Viridiplantae</taxon>
        <taxon>Streptophyta</taxon>
        <taxon>Embryophyta</taxon>
        <taxon>Tracheophyta</taxon>
        <taxon>Spermatophyta</taxon>
        <taxon>Magnoliopsida</taxon>
        <taxon>eudicotyledons</taxon>
        <taxon>Gunneridae</taxon>
        <taxon>Pentapetalae</taxon>
        <taxon>rosids</taxon>
        <taxon>fabids</taxon>
        <taxon>Fabales</taxon>
        <taxon>Quillajaceae</taxon>
        <taxon>Quillaja</taxon>
    </lineage>
</organism>
<dbReference type="SMART" id="SM00367">
    <property type="entry name" value="LRR_CC"/>
    <property type="match status" value="7"/>
</dbReference>
<dbReference type="Proteomes" id="UP001163823">
    <property type="component" value="Chromosome 7"/>
</dbReference>
<evidence type="ECO:0000313" key="2">
    <source>
        <dbReference type="EMBL" id="KAJ7961739.1"/>
    </source>
</evidence>
<dbReference type="EMBL" id="JARAOO010000007">
    <property type="protein sequence ID" value="KAJ7961739.1"/>
    <property type="molecule type" value="Genomic_DNA"/>
</dbReference>
<dbReference type="SUPFAM" id="SSF52047">
    <property type="entry name" value="RNI-like"/>
    <property type="match status" value="1"/>
</dbReference>
<dbReference type="Pfam" id="PF13516">
    <property type="entry name" value="LRR_6"/>
    <property type="match status" value="1"/>
</dbReference>